<dbReference type="InterPro" id="IPR014485">
    <property type="entry name" value="Pesterase_C1039"/>
</dbReference>
<dbReference type="InterPro" id="IPR036907">
    <property type="entry name" value="5'-Nucleotdase_C_sf"/>
</dbReference>
<evidence type="ECO:0000313" key="6">
    <source>
        <dbReference type="Proteomes" id="UP001219525"/>
    </source>
</evidence>
<evidence type="ECO:0000259" key="3">
    <source>
        <dbReference type="Pfam" id="PF00149"/>
    </source>
</evidence>
<feature type="domain" description="Calcineurin-like phosphoesterase" evidence="3">
    <location>
        <begin position="80"/>
        <end position="271"/>
    </location>
</feature>
<feature type="region of interest" description="Disordered" evidence="1">
    <location>
        <begin position="24"/>
        <end position="44"/>
    </location>
</feature>
<dbReference type="AlphaFoldDB" id="A0AAD6YG41"/>
<sequence>MRFLLTLALAGVAAACGDDHTHAARDGHDHTHAKREFPTAKLTPPTRPLQWGTLNIIHTTACWLLGHQKTSFPEPNYSGDLGDFASFVAHMKQIAIQKDVDLLLVDSGDLHDGTGLSDGFPPGGVDAHASNQFLKQLPYDVMAIGNHELYNNFAPHLKGRYLTSNVNITIDGVSRPVGSRFAKFKTLKGRQVTALGVLYDFTGNDANTTVQPVADMVKEAWFAEAIKEEPDLFLLTGHMPVSRDDWPLVFDAVRAVHSTTPIIILGGHTHIRDCLQMDGRSMSLESGRYMETVGWMSADLPKPASHHSRHNGDDDHDDKGSSAKNITFSRRYLDPNRVTYEYHTGRGNFSFDTVWGRSITKGLEQLSKTFDLTFQFGVAPHDFTLNQAPYPSENSILSLMTEAMPYSLTVNNSRASNPNIIITNSGSIRFDIYAGPFTKNDQLTASPFADSFLFVTVPSAAANEVLPALNNAGADERRRSLEAELWARGYVETRYREWIGDMYRRDIKQRGEGRRAANNLTLGYVTTDACPGVGDDTPHQPLAFNDVPDFIASAAPDVSDDTLVDLVFVDFIEDQLIEILNSVQSDKVYTTADVSPYTDVLATEILGIYAQHAWN</sequence>
<accession>A0AAD6YG41</accession>
<dbReference type="PANTHER" id="PTHR11575:SF22">
    <property type="entry name" value="ADL392WP"/>
    <property type="match status" value="1"/>
</dbReference>
<reference evidence="5" key="1">
    <citation type="submission" date="2023-03" db="EMBL/GenBank/DDBJ databases">
        <title>Massive genome expansion in bonnet fungi (Mycena s.s.) driven by repeated elements and novel gene families across ecological guilds.</title>
        <authorList>
            <consortium name="Lawrence Berkeley National Laboratory"/>
            <person name="Harder C.B."/>
            <person name="Miyauchi S."/>
            <person name="Viragh M."/>
            <person name="Kuo A."/>
            <person name="Thoen E."/>
            <person name="Andreopoulos B."/>
            <person name="Lu D."/>
            <person name="Skrede I."/>
            <person name="Drula E."/>
            <person name="Henrissat B."/>
            <person name="Morin E."/>
            <person name="Kohler A."/>
            <person name="Barry K."/>
            <person name="LaButti K."/>
            <person name="Morin E."/>
            <person name="Salamov A."/>
            <person name="Lipzen A."/>
            <person name="Mereny Z."/>
            <person name="Hegedus B."/>
            <person name="Baldrian P."/>
            <person name="Stursova M."/>
            <person name="Weitz H."/>
            <person name="Taylor A."/>
            <person name="Grigoriev I.V."/>
            <person name="Nagy L.G."/>
            <person name="Martin F."/>
            <person name="Kauserud H."/>
        </authorList>
    </citation>
    <scope>NUCLEOTIDE SEQUENCE</scope>
    <source>
        <strain evidence="5">9144</strain>
    </source>
</reference>
<comment type="caution">
    <text evidence="5">The sequence shown here is derived from an EMBL/GenBank/DDBJ whole genome shotgun (WGS) entry which is preliminary data.</text>
</comment>
<feature type="domain" description="Putative 5'-nucleotidase C-terminal" evidence="4">
    <location>
        <begin position="382"/>
        <end position="576"/>
    </location>
</feature>
<evidence type="ECO:0000259" key="4">
    <source>
        <dbReference type="Pfam" id="PF21953"/>
    </source>
</evidence>
<dbReference type="InterPro" id="IPR053828">
    <property type="entry name" value="Nucleosidase_C"/>
</dbReference>
<dbReference type="InterPro" id="IPR004843">
    <property type="entry name" value="Calcineurin-like_PHP"/>
</dbReference>
<dbReference type="Gene3D" id="3.90.780.10">
    <property type="entry name" value="5'-Nucleotidase, C-terminal domain"/>
    <property type="match status" value="2"/>
</dbReference>
<dbReference type="Pfam" id="PF00149">
    <property type="entry name" value="Metallophos"/>
    <property type="match status" value="1"/>
</dbReference>
<dbReference type="PROSITE" id="PS51257">
    <property type="entry name" value="PROKAR_LIPOPROTEIN"/>
    <property type="match status" value="1"/>
</dbReference>
<dbReference type="InterPro" id="IPR006179">
    <property type="entry name" value="5_nucleotidase/apyrase"/>
</dbReference>
<feature type="compositionally biased region" description="Basic and acidic residues" evidence="1">
    <location>
        <begin position="24"/>
        <end position="38"/>
    </location>
</feature>
<dbReference type="GO" id="GO:0009166">
    <property type="term" value="P:nucleotide catabolic process"/>
    <property type="evidence" value="ECO:0007669"/>
    <property type="project" value="InterPro"/>
</dbReference>
<dbReference type="Gene3D" id="3.60.21.10">
    <property type="match status" value="1"/>
</dbReference>
<keyword evidence="6" id="KW-1185">Reference proteome</keyword>
<dbReference type="Proteomes" id="UP001219525">
    <property type="component" value="Unassembled WGS sequence"/>
</dbReference>
<feature type="compositionally biased region" description="Basic and acidic residues" evidence="1">
    <location>
        <begin position="310"/>
        <end position="321"/>
    </location>
</feature>
<dbReference type="GO" id="GO:0016787">
    <property type="term" value="F:hydrolase activity"/>
    <property type="evidence" value="ECO:0007669"/>
    <property type="project" value="InterPro"/>
</dbReference>
<keyword evidence="2" id="KW-0732">Signal</keyword>
<dbReference type="PIRSF" id="PIRSF017316">
    <property type="entry name" value="Pesterase_C1039"/>
    <property type="match status" value="1"/>
</dbReference>
<dbReference type="Pfam" id="PF21953">
    <property type="entry name" value="NadN_nucleosid_C"/>
    <property type="match status" value="1"/>
</dbReference>
<dbReference type="SUPFAM" id="SSF55816">
    <property type="entry name" value="5'-nucleotidase (syn. UDP-sugar hydrolase), C-terminal domain"/>
    <property type="match status" value="1"/>
</dbReference>
<feature type="chain" id="PRO_5042144442" evidence="2">
    <location>
        <begin position="16"/>
        <end position="615"/>
    </location>
</feature>
<dbReference type="PANTHER" id="PTHR11575">
    <property type="entry name" value="5'-NUCLEOTIDASE-RELATED"/>
    <property type="match status" value="1"/>
</dbReference>
<evidence type="ECO:0000256" key="1">
    <source>
        <dbReference type="SAM" id="MobiDB-lite"/>
    </source>
</evidence>
<dbReference type="SUPFAM" id="SSF56300">
    <property type="entry name" value="Metallo-dependent phosphatases"/>
    <property type="match status" value="1"/>
</dbReference>
<feature type="signal peptide" evidence="2">
    <location>
        <begin position="1"/>
        <end position="15"/>
    </location>
</feature>
<proteinExistence type="predicted"/>
<evidence type="ECO:0000256" key="2">
    <source>
        <dbReference type="SAM" id="SignalP"/>
    </source>
</evidence>
<protein>
    <submittedName>
        <fullName evidence="5">Metallo-dependent phosphatase-like protein</fullName>
    </submittedName>
</protein>
<evidence type="ECO:0000313" key="5">
    <source>
        <dbReference type="EMBL" id="KAJ7219506.1"/>
    </source>
</evidence>
<dbReference type="EMBL" id="JARJCW010000011">
    <property type="protein sequence ID" value="KAJ7219506.1"/>
    <property type="molecule type" value="Genomic_DNA"/>
</dbReference>
<dbReference type="GO" id="GO:0005829">
    <property type="term" value="C:cytosol"/>
    <property type="evidence" value="ECO:0007669"/>
    <property type="project" value="TreeGrafter"/>
</dbReference>
<gene>
    <name evidence="5" type="ORF">GGX14DRAFT_436490</name>
</gene>
<dbReference type="InterPro" id="IPR029052">
    <property type="entry name" value="Metallo-depent_PP-like"/>
</dbReference>
<organism evidence="5 6">
    <name type="scientific">Mycena pura</name>
    <dbReference type="NCBI Taxonomy" id="153505"/>
    <lineage>
        <taxon>Eukaryota</taxon>
        <taxon>Fungi</taxon>
        <taxon>Dikarya</taxon>
        <taxon>Basidiomycota</taxon>
        <taxon>Agaricomycotina</taxon>
        <taxon>Agaricomycetes</taxon>
        <taxon>Agaricomycetidae</taxon>
        <taxon>Agaricales</taxon>
        <taxon>Marasmiineae</taxon>
        <taxon>Mycenaceae</taxon>
        <taxon>Mycena</taxon>
    </lineage>
</organism>
<feature type="region of interest" description="Disordered" evidence="1">
    <location>
        <begin position="300"/>
        <end position="323"/>
    </location>
</feature>
<name>A0AAD6YG41_9AGAR</name>